<dbReference type="OrthoDB" id="6425046at2"/>
<dbReference type="Pfam" id="PF24832">
    <property type="entry name" value="DUF7716"/>
    <property type="match status" value="1"/>
</dbReference>
<feature type="domain" description="DUF7716" evidence="1">
    <location>
        <begin position="5"/>
        <end position="104"/>
    </location>
</feature>
<sequence>MKTYSIREVLQNIAHMPDSWFYLPTTEWTLDTRGAFSLNSRDFAPDSTDYLPPQVFSDGWVSTLEKAMIEDVIFNADQQLPNASLESYFKAFEYFYQNDAFMEFQPAPR</sequence>
<dbReference type="RefSeq" id="WP_073162612.1">
    <property type="nucleotide sequence ID" value="NZ_FRDA01000002.1"/>
</dbReference>
<dbReference type="EMBL" id="FRDA01000002">
    <property type="protein sequence ID" value="SHM65788.1"/>
    <property type="molecule type" value="Genomic_DNA"/>
</dbReference>
<dbReference type="AlphaFoldDB" id="A0A1M7KK53"/>
<evidence type="ECO:0000313" key="3">
    <source>
        <dbReference type="Proteomes" id="UP000183983"/>
    </source>
</evidence>
<evidence type="ECO:0000259" key="1">
    <source>
        <dbReference type="Pfam" id="PF24832"/>
    </source>
</evidence>
<dbReference type="Proteomes" id="UP000183983">
    <property type="component" value="Unassembled WGS sequence"/>
</dbReference>
<accession>A0A1M7KK53</accession>
<evidence type="ECO:0000313" key="2">
    <source>
        <dbReference type="EMBL" id="SHM65788.1"/>
    </source>
</evidence>
<organism evidence="2 3">
    <name type="scientific">Pseudomonas asturiensis</name>
    <dbReference type="NCBI Taxonomy" id="1190415"/>
    <lineage>
        <taxon>Bacteria</taxon>
        <taxon>Pseudomonadati</taxon>
        <taxon>Pseudomonadota</taxon>
        <taxon>Gammaproteobacteria</taxon>
        <taxon>Pseudomonadales</taxon>
        <taxon>Pseudomonadaceae</taxon>
        <taxon>Pseudomonas</taxon>
    </lineage>
</organism>
<proteinExistence type="predicted"/>
<dbReference type="STRING" id="1190415.SAMN05216593_102202"/>
<reference evidence="2 3" key="1">
    <citation type="submission" date="2016-11" db="EMBL/GenBank/DDBJ databases">
        <authorList>
            <person name="Jaros S."/>
            <person name="Januszkiewicz K."/>
            <person name="Wedrychowicz H."/>
        </authorList>
    </citation>
    <scope>NUCLEOTIDE SEQUENCE [LARGE SCALE GENOMIC DNA]</scope>
    <source>
        <strain evidence="2 3">LMG 26898</strain>
    </source>
</reference>
<name>A0A1M7KK53_9PSED</name>
<dbReference type="InterPro" id="IPR056133">
    <property type="entry name" value="DUF7716"/>
</dbReference>
<gene>
    <name evidence="2" type="ORF">SAMN05216593_102202</name>
</gene>
<protein>
    <recommendedName>
        <fullName evidence="1">DUF7716 domain-containing protein</fullName>
    </recommendedName>
</protein>